<keyword evidence="1" id="KW-0732">Signal</keyword>
<evidence type="ECO:0000313" key="3">
    <source>
        <dbReference type="EMBL" id="MED1202605.1"/>
    </source>
</evidence>
<accession>A0ABU6MHS0</accession>
<protein>
    <submittedName>
        <fullName evidence="3">ABC transporter substrate-binding protein</fullName>
    </submittedName>
</protein>
<dbReference type="EMBL" id="JARMAB010000007">
    <property type="protein sequence ID" value="MED1202605.1"/>
    <property type="molecule type" value="Genomic_DNA"/>
</dbReference>
<dbReference type="InterPro" id="IPR015168">
    <property type="entry name" value="SsuA/THI5"/>
</dbReference>
<evidence type="ECO:0000259" key="2">
    <source>
        <dbReference type="Pfam" id="PF09084"/>
    </source>
</evidence>
<dbReference type="PANTHER" id="PTHR31528">
    <property type="entry name" value="4-AMINO-5-HYDROXYMETHYL-2-METHYLPYRIMIDINE PHOSPHATE SYNTHASE THI11-RELATED"/>
    <property type="match status" value="1"/>
</dbReference>
<organism evidence="3 4">
    <name type="scientific">Heyndrickxia acidicola</name>
    <dbReference type="NCBI Taxonomy" id="209389"/>
    <lineage>
        <taxon>Bacteria</taxon>
        <taxon>Bacillati</taxon>
        <taxon>Bacillota</taxon>
        <taxon>Bacilli</taxon>
        <taxon>Bacillales</taxon>
        <taxon>Bacillaceae</taxon>
        <taxon>Heyndrickxia</taxon>
    </lineage>
</organism>
<gene>
    <name evidence="3" type="ORF">P4T90_05800</name>
</gene>
<feature type="chain" id="PRO_5047023813" evidence="1">
    <location>
        <begin position="21"/>
        <end position="331"/>
    </location>
</feature>
<proteinExistence type="predicted"/>
<dbReference type="SUPFAM" id="SSF53850">
    <property type="entry name" value="Periplasmic binding protein-like II"/>
    <property type="match status" value="1"/>
</dbReference>
<dbReference type="PANTHER" id="PTHR31528:SF3">
    <property type="entry name" value="THIAMINE BIOSYNTHESIS PROTEIN HI_0357-RELATED"/>
    <property type="match status" value="1"/>
</dbReference>
<feature type="signal peptide" evidence="1">
    <location>
        <begin position="1"/>
        <end position="20"/>
    </location>
</feature>
<dbReference type="RefSeq" id="WP_066267044.1">
    <property type="nucleotide sequence ID" value="NZ_JARMAB010000007.1"/>
</dbReference>
<sequence length="331" mass="37335">MKKSILLLLTALLIVGIAGCSSNQGQQAKNRKVTVVLDWFPNTNHTGLYVAQTKNYFKKQGLDVKIIQPGENVTAEQLVASGKADFGVSYQENVTMARENDIPIVSIGAIIQHNTSAFASLAKDHITSPKDFEGKRYGGWGGPAEEATIKTIMEKYHANYNKVKNITLGETDFFKSIGRDADFEWIYYGWDGIQAKRNGVKINTIYLKDINPALDYYSPVIITSERHVQQDKDLVKRFMKATSQGYQYAIAHPKQAADILVKDVPGSNKGLIEDSQKWLSTKYQDDAKEWGIQKQSVWENYMNFLYDNKVIKKKIDVKSAYTNEFLPDGQK</sequence>
<feature type="domain" description="SsuA/THI5-like" evidence="2">
    <location>
        <begin position="42"/>
        <end position="256"/>
    </location>
</feature>
<dbReference type="Gene3D" id="3.40.190.10">
    <property type="entry name" value="Periplasmic binding protein-like II"/>
    <property type="match status" value="2"/>
</dbReference>
<evidence type="ECO:0000256" key="1">
    <source>
        <dbReference type="SAM" id="SignalP"/>
    </source>
</evidence>
<dbReference type="InterPro" id="IPR027939">
    <property type="entry name" value="NMT1/THI5"/>
</dbReference>
<dbReference type="Proteomes" id="UP001341444">
    <property type="component" value="Unassembled WGS sequence"/>
</dbReference>
<name>A0ABU6MHS0_9BACI</name>
<dbReference type="Pfam" id="PF09084">
    <property type="entry name" value="NMT1"/>
    <property type="match status" value="1"/>
</dbReference>
<keyword evidence="4" id="KW-1185">Reference proteome</keyword>
<reference evidence="3 4" key="1">
    <citation type="submission" date="2023-03" db="EMBL/GenBank/DDBJ databases">
        <title>Bacillus Genome Sequencing.</title>
        <authorList>
            <person name="Dunlap C."/>
        </authorList>
    </citation>
    <scope>NUCLEOTIDE SEQUENCE [LARGE SCALE GENOMIC DNA]</scope>
    <source>
        <strain evidence="3 4">B-23453</strain>
    </source>
</reference>
<evidence type="ECO:0000313" key="4">
    <source>
        <dbReference type="Proteomes" id="UP001341444"/>
    </source>
</evidence>
<dbReference type="PROSITE" id="PS51257">
    <property type="entry name" value="PROKAR_LIPOPROTEIN"/>
    <property type="match status" value="1"/>
</dbReference>
<comment type="caution">
    <text evidence="3">The sequence shown here is derived from an EMBL/GenBank/DDBJ whole genome shotgun (WGS) entry which is preliminary data.</text>
</comment>